<keyword evidence="1 3" id="KW-0963">Cytoplasm</keyword>
<dbReference type="GO" id="GO:0097163">
    <property type="term" value="F:sulfur carrier activity"/>
    <property type="evidence" value="ECO:0007669"/>
    <property type="project" value="UniProtKB-UniRule"/>
</dbReference>
<keyword evidence="2 3" id="KW-0501">Molybdenum cofactor biosynthesis</keyword>
<dbReference type="Gene3D" id="3.40.140.10">
    <property type="entry name" value="Cytidine Deaminase, domain 2"/>
    <property type="match status" value="1"/>
</dbReference>
<evidence type="ECO:0000256" key="3">
    <source>
        <dbReference type="HAMAP-Rule" id="MF_00187"/>
    </source>
</evidence>
<dbReference type="Gene3D" id="3.10.20.10">
    <property type="match status" value="1"/>
</dbReference>
<dbReference type="NCBIfam" id="TIGR00129">
    <property type="entry name" value="fdhD_narQ"/>
    <property type="match status" value="1"/>
</dbReference>
<dbReference type="GO" id="GO:0006777">
    <property type="term" value="P:Mo-molybdopterin cofactor biosynthetic process"/>
    <property type="evidence" value="ECO:0007669"/>
    <property type="project" value="UniProtKB-UniRule"/>
</dbReference>
<dbReference type="EMBL" id="BANI01000059">
    <property type="protein sequence ID" value="GAN96356.1"/>
    <property type="molecule type" value="Genomic_DNA"/>
</dbReference>
<gene>
    <name evidence="3" type="primary">fdhD</name>
    <name evidence="4" type="ORF">Geu3261_0065_004</name>
</gene>
<dbReference type="InterPro" id="IPR016193">
    <property type="entry name" value="Cytidine_deaminase-like"/>
</dbReference>
<dbReference type="RefSeq" id="WP_048851021.1">
    <property type="nucleotide sequence ID" value="NZ_BANI01000059.1"/>
</dbReference>
<dbReference type="Pfam" id="PF02634">
    <property type="entry name" value="FdhD-NarQ"/>
    <property type="match status" value="1"/>
</dbReference>
<evidence type="ECO:0000256" key="2">
    <source>
        <dbReference type="ARBA" id="ARBA00023150"/>
    </source>
</evidence>
<sequence length="268" mass="28140">MTRSLPPAIVPCAMTVHAPGAAAHARTLDIAEETPVTLSFNGMAHGVMMATPLDLHDFATGFALTEGIIPDLAALKDVAVRAEADHARVDMRIDGPSFHRLLARGRRAMAGRTSCGVCGTDARDVLDRPRRHVPDAPPDLAAVGRALAALPGRQVLNARARMLHAAAWCAPDGTIMQVREDVGRHNALDKLVGAGLRDGLDFGRGFCVITSRCSYEMAHKAIMAGMPGLVAVSAPTARALRVAGQAGLYLIAPARATSVMVPDLVVGK</sequence>
<accession>A0A0D6Q0R7</accession>
<dbReference type="InterPro" id="IPR003786">
    <property type="entry name" value="FdhD"/>
</dbReference>
<comment type="similarity">
    <text evidence="3">Belongs to the FdhD family.</text>
</comment>
<dbReference type="Proteomes" id="UP000032675">
    <property type="component" value="Unassembled WGS sequence"/>
</dbReference>
<dbReference type="GO" id="GO:0005737">
    <property type="term" value="C:cytoplasm"/>
    <property type="evidence" value="ECO:0007669"/>
    <property type="project" value="UniProtKB-SubCell"/>
</dbReference>
<feature type="active site" description="Cysteine persulfide intermediate" evidence="3">
    <location>
        <position position="115"/>
    </location>
</feature>
<comment type="subcellular location">
    <subcellularLocation>
        <location evidence="3">Cytoplasm</location>
    </subcellularLocation>
</comment>
<dbReference type="SUPFAM" id="SSF53927">
    <property type="entry name" value="Cytidine deaminase-like"/>
    <property type="match status" value="1"/>
</dbReference>
<dbReference type="AlphaFoldDB" id="A0A0D6Q0R7"/>
<evidence type="ECO:0000313" key="5">
    <source>
        <dbReference type="Proteomes" id="UP000032675"/>
    </source>
</evidence>
<dbReference type="PANTHER" id="PTHR30592:SF1">
    <property type="entry name" value="SULFUR CARRIER PROTEIN FDHD"/>
    <property type="match status" value="1"/>
</dbReference>
<comment type="caution">
    <text evidence="4">The sequence shown here is derived from an EMBL/GenBank/DDBJ whole genome shotgun (WGS) entry which is preliminary data.</text>
</comment>
<comment type="caution">
    <text evidence="3">Lacks conserved residue(s) required for the propagation of feature annotation.</text>
</comment>
<dbReference type="GO" id="GO:0016783">
    <property type="term" value="F:sulfurtransferase activity"/>
    <property type="evidence" value="ECO:0007669"/>
    <property type="project" value="InterPro"/>
</dbReference>
<dbReference type="HAMAP" id="MF_00187">
    <property type="entry name" value="FdhD"/>
    <property type="match status" value="1"/>
</dbReference>
<reference evidence="4 5" key="1">
    <citation type="submission" date="2012-11" db="EMBL/GenBank/DDBJ databases">
        <title>Whole genome sequence of Gluconacetobacter europaeus NBRC3261.</title>
        <authorList>
            <person name="Azuma Y."/>
            <person name="Higashiura N."/>
            <person name="Hirakawa H."/>
            <person name="Matsushita K."/>
        </authorList>
    </citation>
    <scope>NUCLEOTIDE SEQUENCE [LARGE SCALE GENOMIC DNA]</scope>
    <source>
        <strain evidence="4 5">NBRC 3261</strain>
    </source>
</reference>
<name>A0A0D6Q0R7_KOMEU</name>
<evidence type="ECO:0000313" key="4">
    <source>
        <dbReference type="EMBL" id="GAN96356.1"/>
    </source>
</evidence>
<dbReference type="PANTHER" id="PTHR30592">
    <property type="entry name" value="FORMATE DEHYDROGENASE"/>
    <property type="match status" value="1"/>
</dbReference>
<comment type="function">
    <text evidence="3">Required for formate dehydrogenase (FDH) activity. Acts as a sulfur carrier protein that transfers sulfur from IscS to the molybdenum cofactor prior to its insertion into FDH.</text>
</comment>
<evidence type="ECO:0000256" key="1">
    <source>
        <dbReference type="ARBA" id="ARBA00022490"/>
    </source>
</evidence>
<organism evidence="4 5">
    <name type="scientific">Komagataeibacter europaeus NBRC 3261</name>
    <dbReference type="NCBI Taxonomy" id="1234669"/>
    <lineage>
        <taxon>Bacteria</taxon>
        <taxon>Pseudomonadati</taxon>
        <taxon>Pseudomonadota</taxon>
        <taxon>Alphaproteobacteria</taxon>
        <taxon>Acetobacterales</taxon>
        <taxon>Acetobacteraceae</taxon>
        <taxon>Komagataeibacter</taxon>
    </lineage>
</organism>
<proteinExistence type="inferred from homology"/>
<dbReference type="PIRSF" id="PIRSF015626">
    <property type="entry name" value="FdhD"/>
    <property type="match status" value="1"/>
</dbReference>
<protein>
    <recommendedName>
        <fullName evidence="3">Sulfur carrier protein FdhD</fullName>
    </recommendedName>
</protein>